<dbReference type="EnsemblPlants" id="Kaladp0048s0287.1.v1.1">
    <property type="protein sequence ID" value="Kaladp0048s0287.1.v1.1"/>
    <property type="gene ID" value="Kaladp0048s0287.v1.1"/>
</dbReference>
<proteinExistence type="predicted"/>
<protein>
    <submittedName>
        <fullName evidence="1">Uncharacterized protein</fullName>
    </submittedName>
</protein>
<keyword evidence="2" id="KW-1185">Reference proteome</keyword>
<sequence length="135" mass="13852">MDVNGIKVSEVQIVEEQGDSCTSTASNMQTGFEHEYEGNENASSGGGLLDGLISSLAPLVGDQSTDTKASTVKAELFGVENGEAMNFVDEEDAGGGSGGGSIVDNIVSHLPLTLSDDALPATDEASILIHSIVHE</sequence>
<organism evidence="1 2">
    <name type="scientific">Kalanchoe fedtschenkoi</name>
    <name type="common">Lavender scallops</name>
    <name type="synonym">South American air plant</name>
    <dbReference type="NCBI Taxonomy" id="63787"/>
    <lineage>
        <taxon>Eukaryota</taxon>
        <taxon>Viridiplantae</taxon>
        <taxon>Streptophyta</taxon>
        <taxon>Embryophyta</taxon>
        <taxon>Tracheophyta</taxon>
        <taxon>Spermatophyta</taxon>
        <taxon>Magnoliopsida</taxon>
        <taxon>eudicotyledons</taxon>
        <taxon>Gunneridae</taxon>
        <taxon>Pentapetalae</taxon>
        <taxon>Saxifragales</taxon>
        <taxon>Crassulaceae</taxon>
        <taxon>Kalanchoe</taxon>
    </lineage>
</organism>
<name>A0A7N0TXR8_KALFE</name>
<evidence type="ECO:0000313" key="1">
    <source>
        <dbReference type="EnsemblPlants" id="Kaladp0048s0287.1.v1.1"/>
    </source>
</evidence>
<dbReference type="Proteomes" id="UP000594263">
    <property type="component" value="Unplaced"/>
</dbReference>
<reference evidence="1" key="1">
    <citation type="submission" date="2021-01" db="UniProtKB">
        <authorList>
            <consortium name="EnsemblPlants"/>
        </authorList>
    </citation>
    <scope>IDENTIFICATION</scope>
</reference>
<dbReference type="Gramene" id="Kaladp0048s0287.1.v1.1">
    <property type="protein sequence ID" value="Kaladp0048s0287.1.v1.1"/>
    <property type="gene ID" value="Kaladp0048s0287.v1.1"/>
</dbReference>
<evidence type="ECO:0000313" key="2">
    <source>
        <dbReference type="Proteomes" id="UP000594263"/>
    </source>
</evidence>
<dbReference type="AlphaFoldDB" id="A0A7N0TXR8"/>
<accession>A0A7N0TXR8</accession>